<dbReference type="EC" id="6.1.1.15" evidence="2"/>
<dbReference type="GO" id="GO:0004827">
    <property type="term" value="F:proline-tRNA ligase activity"/>
    <property type="evidence" value="ECO:0007669"/>
    <property type="project" value="UniProtKB-EC"/>
</dbReference>
<feature type="domain" description="WHEP-TRS" evidence="22">
    <location>
        <begin position="811"/>
        <end position="867"/>
    </location>
</feature>
<dbReference type="GO" id="GO:0006424">
    <property type="term" value="P:glutamyl-tRNA aminoacylation"/>
    <property type="evidence" value="ECO:0007669"/>
    <property type="project" value="InterPro"/>
</dbReference>
<feature type="chain" id="PRO_5030732627" description="Bifunctional glutamate/proline--tRNA ligase" evidence="20">
    <location>
        <begin position="20"/>
        <end position="1486"/>
    </location>
</feature>
<evidence type="ECO:0000256" key="3">
    <source>
        <dbReference type="ARBA" id="ARBA00012835"/>
    </source>
</evidence>
<feature type="region of interest" description="Disordered" evidence="19">
    <location>
        <begin position="858"/>
        <end position="878"/>
    </location>
</feature>
<dbReference type="Gene3D" id="3.90.800.10">
    <property type="entry name" value="Glutamyl-tRNA Synthetase, Domain 3"/>
    <property type="match status" value="1"/>
</dbReference>
<dbReference type="SUPFAM" id="SSF52954">
    <property type="entry name" value="Class II aaRS ABD-related"/>
    <property type="match status" value="1"/>
</dbReference>
<keyword evidence="10" id="KW-0694">RNA-binding</keyword>
<evidence type="ECO:0000256" key="8">
    <source>
        <dbReference type="ARBA" id="ARBA00022833"/>
    </source>
</evidence>
<dbReference type="InterPro" id="IPR036282">
    <property type="entry name" value="Glutathione-S-Trfase_C_sf"/>
</dbReference>
<dbReference type="SMART" id="SM00991">
    <property type="entry name" value="WHEP-TRS"/>
    <property type="match status" value="3"/>
</dbReference>
<evidence type="ECO:0000256" key="12">
    <source>
        <dbReference type="ARBA" id="ARBA00023146"/>
    </source>
</evidence>
<dbReference type="InterPro" id="IPR014729">
    <property type="entry name" value="Rossmann-like_a/b/a_fold"/>
</dbReference>
<dbReference type="Gene3D" id="1.10.1160.10">
    <property type="entry name" value="Glutamyl-trna Synthetase, Domain 2"/>
    <property type="match status" value="1"/>
</dbReference>
<dbReference type="FunFam" id="3.90.800.10:FF:000001">
    <property type="entry name" value="Glutamine--tRNA ligase"/>
    <property type="match status" value="1"/>
</dbReference>
<dbReference type="Pfam" id="PF00043">
    <property type="entry name" value="GST_C"/>
    <property type="match status" value="1"/>
</dbReference>
<evidence type="ECO:0000256" key="19">
    <source>
        <dbReference type="SAM" id="MobiDB-lite"/>
    </source>
</evidence>
<dbReference type="PROSITE" id="PS00762">
    <property type="entry name" value="WHEP_TRS_1"/>
    <property type="match status" value="3"/>
</dbReference>
<dbReference type="Pfam" id="PF03129">
    <property type="entry name" value="HGTP_anticodon"/>
    <property type="match status" value="1"/>
</dbReference>
<feature type="signal peptide" evidence="20">
    <location>
        <begin position="1"/>
        <end position="19"/>
    </location>
</feature>
<dbReference type="FunFam" id="3.40.50.620:FF:000070">
    <property type="entry name" value="Bifunctional glutamate/proline--tRNA ligase"/>
    <property type="match status" value="1"/>
</dbReference>
<dbReference type="InterPro" id="IPR006195">
    <property type="entry name" value="aa-tRNA-synth_II"/>
</dbReference>
<feature type="compositionally biased region" description="Basic and acidic residues" evidence="19">
    <location>
        <begin position="706"/>
        <end position="718"/>
    </location>
</feature>
<dbReference type="Pfam" id="PF00458">
    <property type="entry name" value="WHEP-TRS"/>
    <property type="match status" value="3"/>
</dbReference>
<dbReference type="CDD" id="cd00778">
    <property type="entry name" value="ProRS_core_arch_euk"/>
    <property type="match status" value="1"/>
</dbReference>
<reference evidence="23" key="1">
    <citation type="submission" date="2021-04" db="EMBL/GenBank/DDBJ databases">
        <authorList>
            <consortium name="Wellcome Sanger Institute Data Sharing"/>
        </authorList>
    </citation>
    <scope>NUCLEOTIDE SEQUENCE [LARGE SCALE GENOMIC DNA]</scope>
</reference>
<dbReference type="Gene3D" id="3.30.110.30">
    <property type="entry name" value="C-terminal domain of ProRS"/>
    <property type="match status" value="1"/>
</dbReference>
<evidence type="ECO:0000256" key="5">
    <source>
        <dbReference type="ARBA" id="ARBA00022598"/>
    </source>
</evidence>
<feature type="domain" description="Aminoacyl-transfer RNA synthetases class-II family profile" evidence="21">
    <location>
        <begin position="1026"/>
        <end position="1270"/>
    </location>
</feature>
<dbReference type="FunFam" id="3.40.50.800:FF:000005">
    <property type="entry name" value="bifunctional glutamate/proline--tRNA ligase"/>
    <property type="match status" value="1"/>
</dbReference>
<dbReference type="FunFam" id="3.30.110.30:FF:000001">
    <property type="entry name" value="Bifunctional glutamate/proline--tRNA ligase"/>
    <property type="match status" value="1"/>
</dbReference>
<feature type="compositionally biased region" description="Basic and acidic residues" evidence="19">
    <location>
        <begin position="941"/>
        <end position="955"/>
    </location>
</feature>
<dbReference type="EC" id="6.1.1.17" evidence="3"/>
<dbReference type="Gene3D" id="1.20.1050.130">
    <property type="match status" value="1"/>
</dbReference>
<dbReference type="FunFam" id="1.10.1160.10:FF:000001">
    <property type="entry name" value="Glutamine--tRNA ligase"/>
    <property type="match status" value="1"/>
</dbReference>
<dbReference type="GO" id="GO:0003723">
    <property type="term" value="F:RNA binding"/>
    <property type="evidence" value="ECO:0007669"/>
    <property type="project" value="UniProtKB-KW"/>
</dbReference>
<evidence type="ECO:0000259" key="21">
    <source>
        <dbReference type="PROSITE" id="PS50862"/>
    </source>
</evidence>
<dbReference type="SUPFAM" id="SSF50715">
    <property type="entry name" value="Ribosomal protein L25-like"/>
    <property type="match status" value="1"/>
</dbReference>
<keyword evidence="4" id="KW-0597">Phosphoprotein</keyword>
<dbReference type="SMART" id="SM00946">
    <property type="entry name" value="ProRS-C_1"/>
    <property type="match status" value="1"/>
</dbReference>
<dbReference type="Pfam" id="PF20974">
    <property type="entry name" value="tRNA-synt_1c_C2"/>
    <property type="match status" value="1"/>
</dbReference>
<keyword evidence="12" id="KW-0030">Aminoacyl-tRNA synthetase</keyword>
<dbReference type="CDD" id="cd00936">
    <property type="entry name" value="WEPRS_RNA"/>
    <property type="match status" value="3"/>
</dbReference>
<evidence type="ECO:0000256" key="11">
    <source>
        <dbReference type="ARBA" id="ARBA00022917"/>
    </source>
</evidence>
<dbReference type="CDD" id="cd00862">
    <property type="entry name" value="ProRS_anticodon_zinc"/>
    <property type="match status" value="1"/>
</dbReference>
<evidence type="ECO:0000256" key="2">
    <source>
        <dbReference type="ARBA" id="ARBA00012831"/>
    </source>
</evidence>
<dbReference type="InterPro" id="IPR011035">
    <property type="entry name" value="Ribosomal_bL25/Gln-tRNA_synth"/>
</dbReference>
<dbReference type="Gene3D" id="3.40.50.800">
    <property type="entry name" value="Anticodon-binding domain"/>
    <property type="match status" value="1"/>
</dbReference>
<feature type="domain" description="WHEP-TRS" evidence="22">
    <location>
        <begin position="880"/>
        <end position="936"/>
    </location>
</feature>
<feature type="region of interest" description="Disordered" evidence="19">
    <location>
        <begin position="788"/>
        <end position="816"/>
    </location>
</feature>
<feature type="compositionally biased region" description="Gly residues" evidence="19">
    <location>
        <begin position="976"/>
        <end position="987"/>
    </location>
</feature>
<dbReference type="InterPro" id="IPR000738">
    <property type="entry name" value="WHEP-TRS_dom"/>
</dbReference>
<evidence type="ECO:0000256" key="10">
    <source>
        <dbReference type="ARBA" id="ARBA00022884"/>
    </source>
</evidence>
<dbReference type="GO" id="GO:0005737">
    <property type="term" value="C:cytoplasm"/>
    <property type="evidence" value="ECO:0007669"/>
    <property type="project" value="InterPro"/>
</dbReference>
<dbReference type="PROSITE" id="PS00178">
    <property type="entry name" value="AA_TRNA_LIGASE_I"/>
    <property type="match status" value="1"/>
</dbReference>
<dbReference type="PANTHER" id="PTHR43382:SF2">
    <property type="entry name" value="BIFUNCTIONAL GLUTAMATE_PROLINE--TRNA LIGASE"/>
    <property type="match status" value="1"/>
</dbReference>
<keyword evidence="7" id="KW-0547">Nucleotide-binding</keyword>
<keyword evidence="6" id="KW-0479">Metal-binding</keyword>
<comment type="catalytic activity">
    <reaction evidence="15">
        <text>tRNA(Pro) + L-proline + ATP = L-prolyl-tRNA(Pro) + AMP + diphosphate</text>
        <dbReference type="Rhea" id="RHEA:14305"/>
        <dbReference type="Rhea" id="RHEA-COMP:9700"/>
        <dbReference type="Rhea" id="RHEA-COMP:9702"/>
        <dbReference type="ChEBI" id="CHEBI:30616"/>
        <dbReference type="ChEBI" id="CHEBI:33019"/>
        <dbReference type="ChEBI" id="CHEBI:60039"/>
        <dbReference type="ChEBI" id="CHEBI:78442"/>
        <dbReference type="ChEBI" id="CHEBI:78532"/>
        <dbReference type="ChEBI" id="CHEBI:456215"/>
        <dbReference type="EC" id="6.1.1.15"/>
    </reaction>
    <physiologicalReaction direction="left-to-right" evidence="15">
        <dbReference type="Rhea" id="RHEA:14306"/>
    </physiologicalReaction>
</comment>
<dbReference type="InterPro" id="IPR016061">
    <property type="entry name" value="Pro-tRNA_ligase_II_C"/>
</dbReference>
<evidence type="ECO:0000256" key="1">
    <source>
        <dbReference type="ARBA" id="ARBA00009968"/>
    </source>
</evidence>
<dbReference type="InterPro" id="IPR000924">
    <property type="entry name" value="Glu/Gln-tRNA-synth"/>
</dbReference>
<keyword evidence="8" id="KW-0862">Zinc</keyword>
<feature type="compositionally biased region" description="Low complexity" evidence="19">
    <location>
        <begin position="802"/>
        <end position="813"/>
    </location>
</feature>
<dbReference type="InterPro" id="IPR020056">
    <property type="entry name" value="Rbsml_bL25/Gln-tRNA_synth_N"/>
</dbReference>
<evidence type="ECO:0000256" key="15">
    <source>
        <dbReference type="ARBA" id="ARBA00050792"/>
    </source>
</evidence>
<comment type="similarity">
    <text evidence="1">In the C-terminal section; belongs to the class-II aminoacyl-tRNA synthetase family.</text>
</comment>
<dbReference type="HAMAP" id="MF_02076">
    <property type="entry name" value="Glu_tRNA_synth_type2"/>
    <property type="match status" value="1"/>
</dbReference>
<dbReference type="SUPFAM" id="SSF47060">
    <property type="entry name" value="S15/NS1 RNA-binding domain"/>
    <property type="match status" value="3"/>
</dbReference>
<dbReference type="InterPro" id="IPR020061">
    <property type="entry name" value="Glu_tRNA_lig_a-bdl"/>
</dbReference>
<dbReference type="Gene3D" id="2.40.240.10">
    <property type="entry name" value="Ribosomal Protein L25, Chain P"/>
    <property type="match status" value="1"/>
</dbReference>
<keyword evidence="20" id="KW-0732">Signal</keyword>
<dbReference type="Gene3D" id="3.40.50.620">
    <property type="entry name" value="HUPs"/>
    <property type="match status" value="1"/>
</dbReference>
<dbReference type="GO" id="GO:0004818">
    <property type="term" value="F:glutamate-tRNA ligase activity"/>
    <property type="evidence" value="ECO:0007669"/>
    <property type="project" value="UniProtKB-EC"/>
</dbReference>
<dbReference type="GO" id="GO:0006433">
    <property type="term" value="P:prolyl-tRNA aminoacylation"/>
    <property type="evidence" value="ECO:0007669"/>
    <property type="project" value="InterPro"/>
</dbReference>
<reference evidence="23" key="2">
    <citation type="submission" date="2025-08" db="UniProtKB">
        <authorList>
            <consortium name="Ensembl"/>
        </authorList>
    </citation>
    <scope>IDENTIFICATION</scope>
</reference>
<keyword evidence="24" id="KW-1185">Reference proteome</keyword>
<evidence type="ECO:0000256" key="6">
    <source>
        <dbReference type="ARBA" id="ARBA00022723"/>
    </source>
</evidence>
<dbReference type="SUPFAM" id="SSF55681">
    <property type="entry name" value="Class II aaRS and biotin synthetases"/>
    <property type="match status" value="1"/>
</dbReference>
<dbReference type="PANTHER" id="PTHR43382">
    <property type="entry name" value="PROLYL-TRNA SYNTHETASE"/>
    <property type="match status" value="1"/>
</dbReference>
<dbReference type="FunFam" id="3.30.930.10:FF:000007">
    <property type="entry name" value="Bifunctional glutamate/proline--tRNA ligase"/>
    <property type="match status" value="1"/>
</dbReference>
<dbReference type="Gene3D" id="3.30.930.10">
    <property type="entry name" value="Bira Bifunctional Protein, Domain 2"/>
    <property type="match status" value="2"/>
</dbReference>
<keyword evidence="11" id="KW-0648">Protein biosynthesis</keyword>
<dbReference type="Gene3D" id="1.10.287.10">
    <property type="entry name" value="S15/NS1, RNA-binding"/>
    <property type="match status" value="3"/>
</dbReference>
<evidence type="ECO:0000256" key="18">
    <source>
        <dbReference type="ARBA" id="ARBA00076053"/>
    </source>
</evidence>
<dbReference type="GeneTree" id="ENSGT00550000074815"/>
<dbReference type="InterPro" id="IPR001412">
    <property type="entry name" value="aa-tRNA-synth_I_CS"/>
</dbReference>
<evidence type="ECO:0000256" key="17">
    <source>
        <dbReference type="ARBA" id="ARBA00067786"/>
    </source>
</evidence>
<evidence type="ECO:0000256" key="20">
    <source>
        <dbReference type="SAM" id="SignalP"/>
    </source>
</evidence>
<dbReference type="NCBIfam" id="TIGR00463">
    <property type="entry name" value="gltX_arch"/>
    <property type="match status" value="1"/>
</dbReference>
<dbReference type="InterPro" id="IPR049437">
    <property type="entry name" value="tRNA-synt_1c_C2"/>
</dbReference>
<dbReference type="CDD" id="cd10309">
    <property type="entry name" value="GST_C_GluProRS_N"/>
    <property type="match status" value="1"/>
</dbReference>
<evidence type="ECO:0000259" key="22">
    <source>
        <dbReference type="PROSITE" id="PS51185"/>
    </source>
</evidence>
<dbReference type="GO" id="GO:0005524">
    <property type="term" value="F:ATP binding"/>
    <property type="evidence" value="ECO:0007669"/>
    <property type="project" value="UniProtKB-KW"/>
</dbReference>
<sequence length="1486" mass="165696">GTSTQTVSFLLCPAGALLAAEHVKSSVQVSVEEGKDTQLLVSDSVQFSDSNSICRYLARVAPAVGLYGANMMEQTEVDHWLEFSARRLCGQPGLNITLGELNKALSLRTFLVGHALTLADLSVWAALKGHNEWPIQGESFSHVNRWFSFLSSQVPFTSVGKKYTTKKAAVSKSNTNEKKQDVGKFVDLPGAEMGKVVVRFPPEASGYLHIGHAKAALLNQHYQVTFKGKLIMRFDDTNPEKEKEDFEKVILEDVSMLQIHPDQFTYTSDHFPIILRFAEQLLTEGKAYIDNTPPEQMKQEREQRIESKCRNNTVEKNLQMWSEMKAGTEFGQTCCMRAKLDMSSNNGCMRDPTLYRCKNTPHPRTGNTYKVYPTYDFACPIVDSLEGVTHALRTTEYHDRDEQFYWIINALGLRKPYIWEYARLNLNNTVLSKRKLTWFVDQGYVDGWDDPRFPTVRGVLRRGMTVEGLKQFIAAQGGSRSVVNMEWDKIWAFNKKVIDPVAPRYTALSSSYAVPVSVPEAKEEMKQVAKHPKNEEVGMKDVWYGPRVLIEGADAETFSEGEVVTFINWGNLIITKINKGADGKVVSLEARLNLDNKDYKKTTKITWLTDTNSAPLLPTICITYQPLISKAVITKDDDFKDYINKNSKFEEKMLGDPCLKNLKKGDIIQLQRRGFYICDQPYEPVSPNSCKESPCVLLYIPDGHTKEMPTAGSKDKSKNQPAASKKAASAPAPATSHAPTSASDLFSSIAAQGEAVRQLKAAKAPKDEVDKAVQQLLSLKAQFKEQTGMDYKPGMTPPTSAPAPTTSSPEASSCPFTRVTMQGDLVRKLKAEKAPKDQIDEAVKQLLTLKAEYKQQTGQDYKPGQAPATPVQTQSSSYPQAQELFSQVAQQGELVRKLKSEKAPKDHVDEAVKTLLDLKSKYKTLTGEEYKPVAAAGATGGEEKNRKEKENKSEKQGGAGGGKKGKGDKAGQGKESSGGAGGSGEGQGPKKQTRLGLEAKKEENLADWYSQVITKSEMIEYYDVSGCYVLRPWAYSIWEAIKDFFDREIKKLGVENCYFPMFVSQAALEKEKSHIADFAPEVAWVTRSGKTELAEPIAVRPTSETVMYPAYAKWVQSHRDLPIKLNQWCNVVVSLLLQPSKSTFCIDIIHTPFIYSILQVLQILDLYARVYEELMAIPVVKGRKTEKEKFAGGDYTTTVEAFISASGRAIQGATSHHLGQNFSKMFEIMFEDPKRPGEKQLAYQNSWGITTRTIGVLTMVHGDNMGLVLPPRVACLQVVIIPCGITASLPEKEKEVLLAQCSKYLIRLQDAGIRVKTDFRDNYSPGWKFNHWELKGVPIRLEVGPKDMQQKQCVAVRRDSGAKVTIPEVEVEKKLVAMLEDIQTSLFNKASHDLNTHMVAVDTMEQFQKELDQGKIVQIPFCGGIECEDWIKKSTAKDQDLEPGAPSMGAKSLCIPFSPLKKLQPGQLCVCSKEPAQYYTLFGRSY</sequence>
<dbReference type="GO" id="GO:0046872">
    <property type="term" value="F:metal ion binding"/>
    <property type="evidence" value="ECO:0007669"/>
    <property type="project" value="UniProtKB-KW"/>
</dbReference>
<keyword evidence="13" id="KW-0511">Multifunctional enzyme</keyword>
<dbReference type="SUPFAM" id="SSF52374">
    <property type="entry name" value="Nucleotidylyl transferase"/>
    <property type="match status" value="1"/>
</dbReference>
<dbReference type="Pfam" id="PF09180">
    <property type="entry name" value="ProRS-C_1"/>
    <property type="match status" value="1"/>
</dbReference>
<evidence type="ECO:0000256" key="7">
    <source>
        <dbReference type="ARBA" id="ARBA00022741"/>
    </source>
</evidence>
<dbReference type="Ensembl" id="ENSATET00000047718.2">
    <property type="protein sequence ID" value="ENSATEP00000037253.1"/>
    <property type="gene ID" value="ENSATEG00000006493.3"/>
</dbReference>
<evidence type="ECO:0000256" key="13">
    <source>
        <dbReference type="ARBA" id="ARBA00023268"/>
    </source>
</evidence>
<feature type="region of interest" description="Disordered" evidence="19">
    <location>
        <begin position="706"/>
        <end position="741"/>
    </location>
</feature>
<feature type="compositionally biased region" description="Low complexity" evidence="19">
    <location>
        <begin position="721"/>
        <end position="741"/>
    </location>
</feature>
<accession>A0A7N5ZR62</accession>
<dbReference type="SUPFAM" id="SSF64586">
    <property type="entry name" value="C-terminal domain of ProRS"/>
    <property type="match status" value="1"/>
</dbReference>
<evidence type="ECO:0000256" key="9">
    <source>
        <dbReference type="ARBA" id="ARBA00022840"/>
    </source>
</evidence>
<dbReference type="InterPro" id="IPR036621">
    <property type="entry name" value="Anticodon-bd_dom_sf"/>
</dbReference>
<gene>
    <name evidence="23" type="primary">EPRS1</name>
</gene>
<reference evidence="23" key="3">
    <citation type="submission" date="2025-09" db="UniProtKB">
        <authorList>
            <consortium name="Ensembl"/>
        </authorList>
    </citation>
    <scope>IDENTIFICATION</scope>
</reference>
<name>A0A7N5ZR62_ANATE</name>
<protein>
    <recommendedName>
        <fullName evidence="17">Bifunctional glutamate/proline--tRNA ligase</fullName>
        <ecNumber evidence="2">6.1.1.15</ecNumber>
        <ecNumber evidence="3">6.1.1.17</ecNumber>
    </recommendedName>
    <alternativeName>
        <fullName evidence="18">Bifunctional aminoacyl-tRNA synthetase</fullName>
    </alternativeName>
</protein>
<dbReference type="InterPro" id="IPR004526">
    <property type="entry name" value="Glu-tRNA-synth_arc/euk"/>
</dbReference>
<dbReference type="InterPro" id="IPR020058">
    <property type="entry name" value="Glu/Gln-tRNA-synth_Ib_cat-dom"/>
</dbReference>
<evidence type="ECO:0000313" key="24">
    <source>
        <dbReference type="Proteomes" id="UP000265040"/>
    </source>
</evidence>
<organism evidence="23 24">
    <name type="scientific">Anabas testudineus</name>
    <name type="common">Climbing perch</name>
    <name type="synonym">Anthias testudineus</name>
    <dbReference type="NCBI Taxonomy" id="64144"/>
    <lineage>
        <taxon>Eukaryota</taxon>
        <taxon>Metazoa</taxon>
        <taxon>Chordata</taxon>
        <taxon>Craniata</taxon>
        <taxon>Vertebrata</taxon>
        <taxon>Euteleostomi</taxon>
        <taxon>Actinopterygii</taxon>
        <taxon>Neopterygii</taxon>
        <taxon>Teleostei</taxon>
        <taxon>Neoteleostei</taxon>
        <taxon>Acanthomorphata</taxon>
        <taxon>Anabantaria</taxon>
        <taxon>Anabantiformes</taxon>
        <taxon>Anabantoidei</taxon>
        <taxon>Anabantidae</taxon>
        <taxon>Anabas</taxon>
    </lineage>
</organism>
<keyword evidence="5" id="KW-0436">Ligase</keyword>
<keyword evidence="9" id="KW-0067">ATP-binding</keyword>
<evidence type="ECO:0000313" key="23">
    <source>
        <dbReference type="Ensembl" id="ENSATEP00000037253.1"/>
    </source>
</evidence>
<dbReference type="PROSITE" id="PS50862">
    <property type="entry name" value="AA_TRNA_LIGASE_II"/>
    <property type="match status" value="1"/>
</dbReference>
<feature type="region of interest" description="Disordered" evidence="19">
    <location>
        <begin position="936"/>
        <end position="993"/>
    </location>
</feature>
<dbReference type="InterPro" id="IPR009068">
    <property type="entry name" value="uS15_NS1_RNA-bd_sf"/>
</dbReference>
<dbReference type="Proteomes" id="UP000265040">
    <property type="component" value="Chromosome 3"/>
</dbReference>
<evidence type="ECO:0000256" key="16">
    <source>
        <dbReference type="ARBA" id="ARBA00061295"/>
    </source>
</evidence>
<comment type="similarity">
    <text evidence="16">In the N-terminal section; belongs to the class-I aminoacyl-tRNA synthetase family. Glutamate--tRNA ligase type 2 subfamily.</text>
</comment>
<dbReference type="InterPro" id="IPR017449">
    <property type="entry name" value="Pro-tRNA_synth_II"/>
</dbReference>
<dbReference type="FunFam" id="1.10.287.10:FF:000004">
    <property type="entry name" value="bifunctional glutamate/proline--tRNA ligase"/>
    <property type="match status" value="1"/>
</dbReference>
<proteinExistence type="inferred from homology"/>
<dbReference type="SUPFAM" id="SSF47616">
    <property type="entry name" value="GST C-terminal domain-like"/>
    <property type="match status" value="1"/>
</dbReference>
<evidence type="ECO:0000256" key="14">
    <source>
        <dbReference type="ARBA" id="ARBA00047366"/>
    </source>
</evidence>
<dbReference type="InterPro" id="IPR004046">
    <property type="entry name" value="GST_C"/>
</dbReference>
<dbReference type="Pfam" id="PF03950">
    <property type="entry name" value="tRNA-synt_1c_C"/>
    <property type="match status" value="1"/>
</dbReference>
<dbReference type="NCBIfam" id="TIGR00408">
    <property type="entry name" value="proS_fam_I"/>
    <property type="match status" value="1"/>
</dbReference>
<dbReference type="Pfam" id="PF00749">
    <property type="entry name" value="tRNA-synt_1c"/>
    <property type="match status" value="1"/>
</dbReference>
<dbReference type="InterPro" id="IPR020059">
    <property type="entry name" value="Glu/Gln-tRNA-synth_Ib_codon-bd"/>
</dbReference>
<dbReference type="HAMAP" id="MF_01571">
    <property type="entry name" value="Pro_tRNA_synth_type3"/>
    <property type="match status" value="1"/>
</dbReference>
<dbReference type="FunFam" id="1.10.287.10:FF:000006">
    <property type="entry name" value="Bifunctional glutamate/proline--tRNA ligase"/>
    <property type="match status" value="2"/>
</dbReference>
<dbReference type="PRINTS" id="PR00987">
    <property type="entry name" value="TRNASYNTHGLU"/>
</dbReference>
<dbReference type="InterPro" id="IPR045864">
    <property type="entry name" value="aa-tRNA-synth_II/BPL/LPL"/>
</dbReference>
<dbReference type="InterPro" id="IPR004154">
    <property type="entry name" value="Anticodon-bd"/>
</dbReference>
<evidence type="ECO:0000256" key="4">
    <source>
        <dbReference type="ARBA" id="ARBA00022553"/>
    </source>
</evidence>
<dbReference type="CDD" id="cd00807">
    <property type="entry name" value="GlnRS_core"/>
    <property type="match status" value="1"/>
</dbReference>
<dbReference type="InterPro" id="IPR004499">
    <property type="entry name" value="Pro-tRNA-ligase_IIa_arc-type"/>
</dbReference>
<dbReference type="GO" id="GO:0017101">
    <property type="term" value="C:aminoacyl-tRNA synthetase multienzyme complex"/>
    <property type="evidence" value="ECO:0007669"/>
    <property type="project" value="UniProtKB-ARBA"/>
</dbReference>
<feature type="domain" description="WHEP-TRS" evidence="22">
    <location>
        <begin position="741"/>
        <end position="797"/>
    </location>
</feature>
<dbReference type="InterPro" id="IPR033721">
    <property type="entry name" value="ProRS_core_arch_euk"/>
</dbReference>
<comment type="catalytic activity">
    <reaction evidence="14">
        <text>tRNA(Glu) + L-glutamate + ATP = L-glutamyl-tRNA(Glu) + AMP + diphosphate</text>
        <dbReference type="Rhea" id="RHEA:23540"/>
        <dbReference type="Rhea" id="RHEA-COMP:9663"/>
        <dbReference type="Rhea" id="RHEA-COMP:9680"/>
        <dbReference type="ChEBI" id="CHEBI:29985"/>
        <dbReference type="ChEBI" id="CHEBI:30616"/>
        <dbReference type="ChEBI" id="CHEBI:33019"/>
        <dbReference type="ChEBI" id="CHEBI:78442"/>
        <dbReference type="ChEBI" id="CHEBI:78520"/>
        <dbReference type="ChEBI" id="CHEBI:456215"/>
        <dbReference type="EC" id="6.1.1.17"/>
    </reaction>
    <physiologicalReaction direction="left-to-right" evidence="14">
        <dbReference type="Rhea" id="RHEA:23541"/>
    </physiologicalReaction>
</comment>
<dbReference type="PROSITE" id="PS51185">
    <property type="entry name" value="WHEP_TRS_2"/>
    <property type="match status" value="3"/>
</dbReference>